<sequence length="278" mass="30825">MHKDKAYDSWLEAVRNNRSCGLATVLHGEDAESFEPARVFLDEDGGLVSTIDDQTLAGAVHTRLKEKLVEDNAKGEIVKIALEDGGVVSIFVDIHHPPVQVMIFGAGHDAVPVAKYSISLGFDTTVVDARETFNNEKRFPSSERIIAQPKFYGEHINITKNTFVVIMNHHMEKDKESLVFALQSEAPYVGVLGPRSRREKMMDQLHEEGVSFSEFELSRMHNPIGLDIGAESSEEIAISILSEIIALSKGHRGGFLHDKNSIHKYPTRYEMPAGSVNG</sequence>
<name>A0ABV2EC32_9STAP</name>
<organism evidence="2 3">
    <name type="scientific">Salinicoccus halitifaciens</name>
    <dbReference type="NCBI Taxonomy" id="1073415"/>
    <lineage>
        <taxon>Bacteria</taxon>
        <taxon>Bacillati</taxon>
        <taxon>Bacillota</taxon>
        <taxon>Bacilli</taxon>
        <taxon>Bacillales</taxon>
        <taxon>Staphylococcaceae</taxon>
        <taxon>Salinicoccus</taxon>
    </lineage>
</organism>
<dbReference type="Proteomes" id="UP001549019">
    <property type="component" value="Unassembled WGS sequence"/>
</dbReference>
<gene>
    <name evidence="2" type="ORF">ABHD89_002402</name>
</gene>
<evidence type="ECO:0000259" key="1">
    <source>
        <dbReference type="Pfam" id="PF13478"/>
    </source>
</evidence>
<dbReference type="PANTHER" id="PTHR30388:SF6">
    <property type="entry name" value="XANTHINE DEHYDROGENASE SUBUNIT A-RELATED"/>
    <property type="match status" value="1"/>
</dbReference>
<dbReference type="RefSeq" id="WP_230821119.1">
    <property type="nucleotide sequence ID" value="NZ_JAJNCU010000002.1"/>
</dbReference>
<proteinExistence type="predicted"/>
<feature type="domain" description="XdhC Rossmann" evidence="1">
    <location>
        <begin position="101"/>
        <end position="244"/>
    </location>
</feature>
<evidence type="ECO:0000313" key="3">
    <source>
        <dbReference type="Proteomes" id="UP001549019"/>
    </source>
</evidence>
<dbReference type="Gene3D" id="3.40.50.720">
    <property type="entry name" value="NAD(P)-binding Rossmann-like Domain"/>
    <property type="match status" value="1"/>
</dbReference>
<dbReference type="PANTHER" id="PTHR30388">
    <property type="entry name" value="ALDEHYDE OXIDOREDUCTASE MOLYBDENUM COFACTOR ASSEMBLY PROTEIN"/>
    <property type="match status" value="1"/>
</dbReference>
<dbReference type="InterPro" id="IPR052698">
    <property type="entry name" value="MoCofactor_Util/Proc"/>
</dbReference>
<keyword evidence="3" id="KW-1185">Reference proteome</keyword>
<dbReference type="EMBL" id="JBDZDV010000007">
    <property type="protein sequence ID" value="MET3111977.1"/>
    <property type="molecule type" value="Genomic_DNA"/>
</dbReference>
<protein>
    <submittedName>
        <fullName evidence="2">Xanthine/CO dehydrogenase XdhC/CoxF family maturation factor</fullName>
    </submittedName>
</protein>
<comment type="caution">
    <text evidence="2">The sequence shown here is derived from an EMBL/GenBank/DDBJ whole genome shotgun (WGS) entry which is preliminary data.</text>
</comment>
<reference evidence="2 3" key="1">
    <citation type="submission" date="2024-05" db="EMBL/GenBank/DDBJ databases">
        <title>Genomic Encyclopedia of Type Strains, Phase IV (KMG-IV): sequencing the most valuable type-strain genomes for metagenomic binning, comparative biology and taxonomic classification.</title>
        <authorList>
            <person name="Goeker M."/>
        </authorList>
    </citation>
    <scope>NUCLEOTIDE SEQUENCE [LARGE SCALE GENOMIC DNA]</scope>
    <source>
        <strain evidence="2 3">DSM 25286</strain>
    </source>
</reference>
<dbReference type="Pfam" id="PF13478">
    <property type="entry name" value="XdhC_C"/>
    <property type="match status" value="1"/>
</dbReference>
<accession>A0ABV2EC32</accession>
<dbReference type="InterPro" id="IPR027051">
    <property type="entry name" value="XdhC_Rossmann_dom"/>
</dbReference>
<evidence type="ECO:0000313" key="2">
    <source>
        <dbReference type="EMBL" id="MET3111977.1"/>
    </source>
</evidence>